<name>A0A2T4GDJ4_FUSCU</name>
<dbReference type="EMBL" id="PVEM01000028">
    <property type="protein sequence ID" value="PTD01520.1"/>
    <property type="molecule type" value="Genomic_DNA"/>
</dbReference>
<reference evidence="1 3" key="1">
    <citation type="submission" date="2018-02" db="EMBL/GenBank/DDBJ databases">
        <title>Fusarium culmorum secondary metabolites in fungal-bacterial-plant interactions.</title>
        <authorList>
            <person name="Schmidt R."/>
        </authorList>
    </citation>
    <scope>NUCLEOTIDE SEQUENCE [LARGE SCALE GENOMIC DNA]</scope>
    <source>
        <strain evidence="1 3">PV</strain>
    </source>
</reference>
<dbReference type="OMA" id="RVPSTHE"/>
<proteinExistence type="predicted"/>
<reference evidence="2" key="2">
    <citation type="submission" date="2020-11" db="EMBL/GenBank/DDBJ databases">
        <title>The chromosome-scale genome resource for two endophytic Fusarium species: F. culmorum and F. pseudograminearum.</title>
        <authorList>
            <person name="Yuan Z."/>
        </authorList>
    </citation>
    <scope>NUCLEOTIDE SEQUENCE</scope>
    <source>
        <strain evidence="2">Class2-1B</strain>
    </source>
</reference>
<evidence type="ECO:0000313" key="1">
    <source>
        <dbReference type="EMBL" id="PTD01520.1"/>
    </source>
</evidence>
<dbReference type="OrthoDB" id="10274264at2759"/>
<gene>
    <name evidence="1" type="ORF">FCULG_00010459</name>
    <name evidence="2" type="ORF">HYE67_005771</name>
</gene>
<sequence>MLDLSALFRSQGTRAFVAHYQEPSRRVPSTHEVDYRNSVLPRTRPGGLCANALHLHWQQTLVADSHAPSSRSSSILNTYMSFIAQGLSPASPVHLACGVVDAGTKACMPLRQSQMICLGESNLALRLWTIPRSYNSRRKTPGC</sequence>
<dbReference type="EMBL" id="CP064749">
    <property type="protein sequence ID" value="QPC63540.1"/>
    <property type="molecule type" value="Genomic_DNA"/>
</dbReference>
<protein>
    <submittedName>
        <fullName evidence="1">Uncharacterized protein</fullName>
    </submittedName>
</protein>
<dbReference type="Proteomes" id="UP000241587">
    <property type="component" value="Unassembled WGS sequence"/>
</dbReference>
<organism evidence="1 3">
    <name type="scientific">Fusarium culmorum</name>
    <dbReference type="NCBI Taxonomy" id="5516"/>
    <lineage>
        <taxon>Eukaryota</taxon>
        <taxon>Fungi</taxon>
        <taxon>Dikarya</taxon>
        <taxon>Ascomycota</taxon>
        <taxon>Pezizomycotina</taxon>
        <taxon>Sordariomycetes</taxon>
        <taxon>Hypocreomycetidae</taxon>
        <taxon>Hypocreales</taxon>
        <taxon>Nectriaceae</taxon>
        <taxon>Fusarium</taxon>
    </lineage>
</organism>
<evidence type="ECO:0000313" key="3">
    <source>
        <dbReference type="Proteomes" id="UP000241587"/>
    </source>
</evidence>
<accession>A0A2T4GDJ4</accession>
<evidence type="ECO:0000313" key="2">
    <source>
        <dbReference type="EMBL" id="QPC63540.1"/>
    </source>
</evidence>
<dbReference type="Proteomes" id="UP000663297">
    <property type="component" value="Chromosome 3"/>
</dbReference>
<dbReference type="AlphaFoldDB" id="A0A2T4GDJ4"/>
<keyword evidence="3" id="KW-1185">Reference proteome</keyword>